<proteinExistence type="predicted"/>
<organism evidence="8">
    <name type="scientific">bioreactor metagenome</name>
    <dbReference type="NCBI Taxonomy" id="1076179"/>
    <lineage>
        <taxon>unclassified sequences</taxon>
        <taxon>metagenomes</taxon>
        <taxon>ecological metagenomes</taxon>
    </lineage>
</organism>
<evidence type="ECO:0000256" key="6">
    <source>
        <dbReference type="ARBA" id="ARBA00023237"/>
    </source>
</evidence>
<dbReference type="GO" id="GO:0015562">
    <property type="term" value="F:efflux transmembrane transporter activity"/>
    <property type="evidence" value="ECO:0007669"/>
    <property type="project" value="InterPro"/>
</dbReference>
<keyword evidence="5" id="KW-0472">Membrane</keyword>
<dbReference type="PANTHER" id="PTHR30026">
    <property type="entry name" value="OUTER MEMBRANE PROTEIN TOLC"/>
    <property type="match status" value="1"/>
</dbReference>
<dbReference type="Pfam" id="PF02321">
    <property type="entry name" value="OEP"/>
    <property type="match status" value="2"/>
</dbReference>
<dbReference type="PANTHER" id="PTHR30026:SF20">
    <property type="entry name" value="OUTER MEMBRANE PROTEIN TOLC"/>
    <property type="match status" value="1"/>
</dbReference>
<keyword evidence="2" id="KW-0813">Transport</keyword>
<evidence type="ECO:0000256" key="5">
    <source>
        <dbReference type="ARBA" id="ARBA00023136"/>
    </source>
</evidence>
<dbReference type="GO" id="GO:0015288">
    <property type="term" value="F:porin activity"/>
    <property type="evidence" value="ECO:0007669"/>
    <property type="project" value="TreeGrafter"/>
</dbReference>
<reference evidence="8" key="1">
    <citation type="submission" date="2019-08" db="EMBL/GenBank/DDBJ databases">
        <authorList>
            <person name="Kucharzyk K."/>
            <person name="Murdoch R.W."/>
            <person name="Higgins S."/>
            <person name="Loffler F."/>
        </authorList>
    </citation>
    <scope>NUCLEOTIDE SEQUENCE</scope>
</reference>
<evidence type="ECO:0000256" key="1">
    <source>
        <dbReference type="ARBA" id="ARBA00004442"/>
    </source>
</evidence>
<keyword evidence="3" id="KW-1134">Transmembrane beta strand</keyword>
<evidence type="ECO:0000313" key="8">
    <source>
        <dbReference type="EMBL" id="MPM60347.1"/>
    </source>
</evidence>
<dbReference type="InterPro" id="IPR003423">
    <property type="entry name" value="OMP_efflux"/>
</dbReference>
<keyword evidence="4" id="KW-0812">Transmembrane</keyword>
<feature type="region of interest" description="Disordered" evidence="7">
    <location>
        <begin position="70"/>
        <end position="93"/>
    </location>
</feature>
<evidence type="ECO:0000256" key="4">
    <source>
        <dbReference type="ARBA" id="ARBA00022692"/>
    </source>
</evidence>
<evidence type="ECO:0000256" key="2">
    <source>
        <dbReference type="ARBA" id="ARBA00022448"/>
    </source>
</evidence>
<comment type="caution">
    <text evidence="8">The sequence shown here is derived from an EMBL/GenBank/DDBJ whole genome shotgun (WGS) entry which is preliminary data.</text>
</comment>
<comment type="subcellular location">
    <subcellularLocation>
        <location evidence="1">Cell outer membrane</location>
    </subcellularLocation>
</comment>
<accession>A0A645B4L1</accession>
<dbReference type="GO" id="GO:0009279">
    <property type="term" value="C:cell outer membrane"/>
    <property type="evidence" value="ECO:0007669"/>
    <property type="project" value="UniProtKB-SubCell"/>
</dbReference>
<dbReference type="Gene3D" id="1.20.1600.10">
    <property type="entry name" value="Outer membrane efflux proteins (OEP)"/>
    <property type="match status" value="1"/>
</dbReference>
<keyword evidence="6" id="KW-0998">Cell outer membrane</keyword>
<dbReference type="EMBL" id="VSSQ01017754">
    <property type="protein sequence ID" value="MPM60347.1"/>
    <property type="molecule type" value="Genomic_DNA"/>
</dbReference>
<dbReference type="InterPro" id="IPR051906">
    <property type="entry name" value="TolC-like"/>
</dbReference>
<dbReference type="SUPFAM" id="SSF56954">
    <property type="entry name" value="Outer membrane efflux proteins (OEP)"/>
    <property type="match status" value="1"/>
</dbReference>
<protein>
    <recommendedName>
        <fullName evidence="9">Outer membrane protein TolC</fullName>
    </recommendedName>
</protein>
<sequence>MMIRPAAKLLAAALCALAAAAAGAAEPVDINEAVKLTLKDNSALRSLRQELIKAQAFKLRADGTLLPSVSAGGVMDAQREPQTTDGSDRGGSRSANATLEQVIYSGGKNSAQRAQAPQVRTIAEMAVADGENSAVGELYARFYNVLLKKKQIEAELDAVATSELHLKQVTQMAELGLANKLEVIRAGQQLATNTANLATARGLHETAVISLMNYMAIEPSDRREVLGELYEPTVSGDRGQSLALAEKFRADRRQLAEQLRYQENQIKIERSGMLPKVTAGLSSGWSNPYRQQDKSGDSWRAELSLSVPIFDRGVTRSSVMSASAVREQDRIALEQKELDIKSEVETAWSDIDTSRRSLRASEKALELAKETLRLAEVGYREGVTPQLDLLDAQSSLTLAQLEYNRAQYNHLIAVVALKVTEGTIIQWTGAR</sequence>
<evidence type="ECO:0000256" key="7">
    <source>
        <dbReference type="SAM" id="MobiDB-lite"/>
    </source>
</evidence>
<name>A0A645B4L1_9ZZZZ</name>
<gene>
    <name evidence="8" type="ORF">SDC9_107198</name>
</gene>
<evidence type="ECO:0008006" key="9">
    <source>
        <dbReference type="Google" id="ProtNLM"/>
    </source>
</evidence>
<evidence type="ECO:0000256" key="3">
    <source>
        <dbReference type="ARBA" id="ARBA00022452"/>
    </source>
</evidence>
<dbReference type="AlphaFoldDB" id="A0A645B4L1"/>
<dbReference type="GO" id="GO:1990281">
    <property type="term" value="C:efflux pump complex"/>
    <property type="evidence" value="ECO:0007669"/>
    <property type="project" value="TreeGrafter"/>
</dbReference>